<evidence type="ECO:0000259" key="4">
    <source>
        <dbReference type="Pfam" id="PF02678"/>
    </source>
</evidence>
<evidence type="ECO:0000259" key="5">
    <source>
        <dbReference type="Pfam" id="PF05726"/>
    </source>
</evidence>
<dbReference type="Pfam" id="PF05726">
    <property type="entry name" value="Pirin_C"/>
    <property type="match status" value="1"/>
</dbReference>
<accession>A0A9X3X927</accession>
<keyword evidence="2" id="KW-0479">Metal-binding</keyword>
<feature type="binding site" evidence="2">
    <location>
        <position position="76"/>
    </location>
    <ligand>
        <name>Fe cation</name>
        <dbReference type="ChEBI" id="CHEBI:24875"/>
    </ligand>
</feature>
<protein>
    <submittedName>
        <fullName evidence="6">Pirin family protein</fullName>
    </submittedName>
</protein>
<feature type="binding site" evidence="2">
    <location>
        <position position="78"/>
    </location>
    <ligand>
        <name>Fe cation</name>
        <dbReference type="ChEBI" id="CHEBI:24875"/>
    </ligand>
</feature>
<dbReference type="RefSeq" id="WP_272425642.1">
    <property type="nucleotide sequence ID" value="NZ_JAGTJJ010000036.1"/>
</dbReference>
<keyword evidence="7" id="KW-1185">Reference proteome</keyword>
<dbReference type="GO" id="GO:0046872">
    <property type="term" value="F:metal ion binding"/>
    <property type="evidence" value="ECO:0007669"/>
    <property type="project" value="UniProtKB-KW"/>
</dbReference>
<comment type="cofactor">
    <cofactor evidence="2">
        <name>Fe cation</name>
        <dbReference type="ChEBI" id="CHEBI:24875"/>
    </cofactor>
    <text evidence="2">Binds 1 Fe cation per subunit.</text>
</comment>
<organism evidence="6 7">
    <name type="scientific">Polyangium jinanense</name>
    <dbReference type="NCBI Taxonomy" id="2829994"/>
    <lineage>
        <taxon>Bacteria</taxon>
        <taxon>Pseudomonadati</taxon>
        <taxon>Myxococcota</taxon>
        <taxon>Polyangia</taxon>
        <taxon>Polyangiales</taxon>
        <taxon>Polyangiaceae</taxon>
        <taxon>Polyangium</taxon>
    </lineage>
</organism>
<dbReference type="EMBL" id="JAGTJJ010000036">
    <property type="protein sequence ID" value="MDC3986229.1"/>
    <property type="molecule type" value="Genomic_DNA"/>
</dbReference>
<comment type="caution">
    <text evidence="6">The sequence shown here is derived from an EMBL/GenBank/DDBJ whole genome shotgun (WGS) entry which is preliminary data.</text>
</comment>
<dbReference type="PANTHER" id="PTHR43594">
    <property type="entry name" value="QUERCETIN 2,3-DIOXYGENASE"/>
    <property type="match status" value="1"/>
</dbReference>
<comment type="similarity">
    <text evidence="1 3">Belongs to the pirin family.</text>
</comment>
<evidence type="ECO:0000256" key="3">
    <source>
        <dbReference type="RuleBase" id="RU003457"/>
    </source>
</evidence>
<feature type="domain" description="Pirin N-terminal" evidence="4">
    <location>
        <begin position="42"/>
        <end position="142"/>
    </location>
</feature>
<gene>
    <name evidence="6" type="ORF">KEG57_37470</name>
</gene>
<evidence type="ECO:0000313" key="6">
    <source>
        <dbReference type="EMBL" id="MDC3986229.1"/>
    </source>
</evidence>
<sequence>MTTATTTDHGRRGEPRELDGIYRAPGLHWVGDGFRVAGYFRAIPDAVRKLNPFLLLDYHPAYDYAPTKHARGVGVHPHRGFETVTLAWQGRVAHHDSSGGGGVIGPGDVQWMTAASGILHKEYHEATYARQGGPFQMAQLWVNLPRAHKMARPRYQALVADQMGLVTLPNDAGVVRIVAGEFQGVKGPARTYTPINVFDVRLNARGNVEFTFPAHQNTSLLVMEGDITINDETKATAHDFVVFANIGERVVIEAREKAHLLVLNGEPIHEPVVQYGPFVMNSEREIAQALADFDSGKFGYLD</sequence>
<dbReference type="CDD" id="cd02247">
    <property type="entry name" value="cupin_pirin_C"/>
    <property type="match status" value="1"/>
</dbReference>
<dbReference type="AlphaFoldDB" id="A0A9X3X927"/>
<dbReference type="Proteomes" id="UP001151081">
    <property type="component" value="Unassembled WGS sequence"/>
</dbReference>
<dbReference type="InterPro" id="IPR012093">
    <property type="entry name" value="Pirin"/>
</dbReference>
<dbReference type="InterPro" id="IPR011051">
    <property type="entry name" value="RmlC_Cupin_sf"/>
</dbReference>
<dbReference type="Gene3D" id="2.60.120.10">
    <property type="entry name" value="Jelly Rolls"/>
    <property type="match status" value="2"/>
</dbReference>
<keyword evidence="2" id="KW-0408">Iron</keyword>
<feature type="binding site" evidence="2">
    <location>
        <position position="120"/>
    </location>
    <ligand>
        <name>Fe cation</name>
        <dbReference type="ChEBI" id="CHEBI:24875"/>
    </ligand>
</feature>
<name>A0A9X3X927_9BACT</name>
<evidence type="ECO:0000256" key="1">
    <source>
        <dbReference type="ARBA" id="ARBA00008416"/>
    </source>
</evidence>
<dbReference type="InterPro" id="IPR003829">
    <property type="entry name" value="Pirin_N_dom"/>
</dbReference>
<reference evidence="6 7" key="1">
    <citation type="submission" date="2021-04" db="EMBL/GenBank/DDBJ databases">
        <title>Genome analysis of Polyangium sp.</title>
        <authorList>
            <person name="Li Y."/>
            <person name="Wang J."/>
        </authorList>
    </citation>
    <scope>NUCLEOTIDE SEQUENCE [LARGE SCALE GENOMIC DNA]</scope>
    <source>
        <strain evidence="6 7">SDU14</strain>
    </source>
</reference>
<dbReference type="PANTHER" id="PTHR43594:SF1">
    <property type="entry name" value="QUERCETIN 2,3-DIOXYGENASE PA2418-RELATED"/>
    <property type="match status" value="1"/>
</dbReference>
<feature type="domain" description="Pirin C-terminal" evidence="5">
    <location>
        <begin position="198"/>
        <end position="299"/>
    </location>
</feature>
<dbReference type="Pfam" id="PF02678">
    <property type="entry name" value="Pirin"/>
    <property type="match status" value="1"/>
</dbReference>
<dbReference type="SUPFAM" id="SSF51182">
    <property type="entry name" value="RmlC-like cupins"/>
    <property type="match status" value="1"/>
</dbReference>
<dbReference type="InterPro" id="IPR014710">
    <property type="entry name" value="RmlC-like_jellyroll"/>
</dbReference>
<feature type="binding site" evidence="2">
    <location>
        <position position="122"/>
    </location>
    <ligand>
        <name>Fe cation</name>
        <dbReference type="ChEBI" id="CHEBI:24875"/>
    </ligand>
</feature>
<dbReference type="InterPro" id="IPR053186">
    <property type="entry name" value="QDO-related"/>
</dbReference>
<dbReference type="InterPro" id="IPR008778">
    <property type="entry name" value="Pirin_C_dom"/>
</dbReference>
<evidence type="ECO:0000313" key="7">
    <source>
        <dbReference type="Proteomes" id="UP001151081"/>
    </source>
</evidence>
<dbReference type="PIRSF" id="PIRSF006232">
    <property type="entry name" value="Pirin"/>
    <property type="match status" value="1"/>
</dbReference>
<proteinExistence type="inferred from homology"/>
<evidence type="ECO:0000256" key="2">
    <source>
        <dbReference type="PIRSR" id="PIRSR006232-1"/>
    </source>
</evidence>